<dbReference type="EMBL" id="CP025189">
    <property type="protein sequence ID" value="AWV22740.1"/>
    <property type="molecule type" value="Genomic_DNA"/>
</dbReference>
<accession>A0A4Y1MY87</accession>
<dbReference type="AlphaFoldDB" id="A0A4Y1MY87"/>
<evidence type="ECO:0000313" key="2">
    <source>
        <dbReference type="EMBL" id="AWV22740.1"/>
    </source>
</evidence>
<feature type="region of interest" description="Disordered" evidence="1">
    <location>
        <begin position="44"/>
        <end position="107"/>
    </location>
</feature>
<dbReference type="RefSeq" id="WP_338928533.1">
    <property type="nucleotide sequence ID" value="NZ_CP025189.1"/>
</dbReference>
<dbReference type="InterPro" id="IPR029058">
    <property type="entry name" value="AB_hydrolase_fold"/>
</dbReference>
<name>A0A4Y1MY87_9PROT</name>
<evidence type="ECO:0008006" key="3">
    <source>
        <dbReference type="Google" id="ProtNLM"/>
    </source>
</evidence>
<evidence type="ECO:0000256" key="1">
    <source>
        <dbReference type="SAM" id="MobiDB-lite"/>
    </source>
</evidence>
<sequence>MPVITEKELHAAMRDPRYTQSGHPESRAFRTWVGEGWRQLVAANEAGQGDGQRSQVRVRAYQRQRNGHAEQVSGYTQSRASGRGEAAHAPSPANDPQPAAPAAPANGNQPEKRVVIFVGGAGDKSLSGTVERYQATFTGRHHVGSKYFAHDQADEIRRYIEGQPSGTKVSLIGHSYGGDTAIEVAGKLAQEGHKIDTLVTVDPVGSRRNSADFLIWAKQGADRWINVNATGGSALEFSNAVAGLGGAYNERPQQYADVHFNVAATHGSFPALLEGRNSDGYRALDAALGTWSAPRATGSAP</sequence>
<dbReference type="SUPFAM" id="SSF53474">
    <property type="entry name" value="alpha/beta-Hydrolases"/>
    <property type="match status" value="1"/>
</dbReference>
<feature type="region of interest" description="Disordered" evidence="1">
    <location>
        <begin position="1"/>
        <end position="24"/>
    </location>
</feature>
<dbReference type="Gene3D" id="3.40.50.1820">
    <property type="entry name" value="alpha/beta hydrolase"/>
    <property type="match status" value="1"/>
</dbReference>
<feature type="compositionally biased region" description="Basic and acidic residues" evidence="1">
    <location>
        <begin position="1"/>
        <end position="17"/>
    </location>
</feature>
<protein>
    <recommendedName>
        <fullName evidence="3">Alpha/beta hydrolase</fullName>
    </recommendedName>
</protein>
<proteinExistence type="predicted"/>
<organism evidence="2">
    <name type="scientific">Roseomonas mucosa</name>
    <dbReference type="NCBI Taxonomy" id="207340"/>
    <lineage>
        <taxon>Bacteria</taxon>
        <taxon>Pseudomonadati</taxon>
        <taxon>Pseudomonadota</taxon>
        <taxon>Alphaproteobacteria</taxon>
        <taxon>Acetobacterales</taxon>
        <taxon>Roseomonadaceae</taxon>
        <taxon>Roseomonas</taxon>
    </lineage>
</organism>
<gene>
    <name evidence="2" type="ORF">RADP37_04253</name>
</gene>
<reference evidence="2" key="1">
    <citation type="submission" date="2017-12" db="EMBL/GenBank/DDBJ databases">
        <authorList>
            <person name="Martens C."/>
            <person name="Dahlstrom E."/>
            <person name="Barbian K."/>
            <person name="Sykora L."/>
            <person name="Ricklefs S."/>
            <person name="Bruno D."/>
            <person name="Anzick I."/>
            <person name="Myles I."/>
            <person name="Datta S.K."/>
        </authorList>
    </citation>
    <scope>NUCLEOTIDE SEQUENCE</scope>
    <source>
        <strain evidence="2">AD2</strain>
    </source>
</reference>